<dbReference type="PIRSF" id="PIRSF030820">
    <property type="entry name" value="UCP030820"/>
    <property type="match status" value="1"/>
</dbReference>
<dbReference type="AlphaFoldDB" id="A0A6M2BLL5"/>
<dbReference type="EMBL" id="JAAMOW010000001">
    <property type="protein sequence ID" value="NGY03602.1"/>
    <property type="molecule type" value="Genomic_DNA"/>
</dbReference>
<accession>A0A6M2BLL5</accession>
<name>A0A6M2BLL5_9GAMM</name>
<organism evidence="1 2">
    <name type="scientific">Solimonas terrae</name>
    <dbReference type="NCBI Taxonomy" id="1396819"/>
    <lineage>
        <taxon>Bacteria</taxon>
        <taxon>Pseudomonadati</taxon>
        <taxon>Pseudomonadota</taxon>
        <taxon>Gammaproteobacteria</taxon>
        <taxon>Nevskiales</taxon>
        <taxon>Nevskiaceae</taxon>
        <taxon>Solimonas</taxon>
    </lineage>
</organism>
<evidence type="ECO:0000313" key="1">
    <source>
        <dbReference type="EMBL" id="NGY03602.1"/>
    </source>
</evidence>
<gene>
    <name evidence="1" type="ORF">G7Y85_02380</name>
</gene>
<keyword evidence="2" id="KW-1185">Reference proteome</keyword>
<protein>
    <submittedName>
        <fullName evidence="1">DUF934 domain-containing protein</fullName>
    </submittedName>
</protein>
<dbReference type="Pfam" id="PF06073">
    <property type="entry name" value="DUF934"/>
    <property type="match status" value="1"/>
</dbReference>
<dbReference type="Proteomes" id="UP000472676">
    <property type="component" value="Unassembled WGS sequence"/>
</dbReference>
<evidence type="ECO:0000313" key="2">
    <source>
        <dbReference type="Proteomes" id="UP000472676"/>
    </source>
</evidence>
<dbReference type="RefSeq" id="WP_166251146.1">
    <property type="nucleotide sequence ID" value="NZ_JAAMOW010000001.1"/>
</dbReference>
<reference evidence="1 2" key="1">
    <citation type="journal article" date="2014" name="Int. J. Syst. Evol. Microbiol.">
        <title>Solimonas terrae sp. nov., isolated from soil.</title>
        <authorList>
            <person name="Kim S.J."/>
            <person name="Moon J.Y."/>
            <person name="Weon H.Y."/>
            <person name="Ahn J.H."/>
            <person name="Chen W.M."/>
            <person name="Kwon S.W."/>
        </authorList>
    </citation>
    <scope>NUCLEOTIDE SEQUENCE [LARGE SCALE GENOMIC DNA]</scope>
    <source>
        <strain evidence="1 2">KIS83-12</strain>
    </source>
</reference>
<sequence length="167" mass="18100">MSALLRGHQIATDDYVALADDESGSEGSRVIVSLARWLEQGEALAGRFDQVGVRLPNTVELSTIWAGLASRPLIELDFPAFADGRAYSQARLLRDRYGFSGEIRASGMAVVRDQMQSMARAGIDSFVLRADQDANSCLAALRDFNLAYQPAADRLPIVSALRRSAGP</sequence>
<comment type="caution">
    <text evidence="1">The sequence shown here is derived from an EMBL/GenBank/DDBJ whole genome shotgun (WGS) entry which is preliminary data.</text>
</comment>
<dbReference type="InterPro" id="IPR008318">
    <property type="entry name" value="UCP030820"/>
</dbReference>
<proteinExistence type="predicted"/>